<reference evidence="6 7" key="1">
    <citation type="submission" date="2015-06" db="EMBL/GenBank/DDBJ databases">
        <title>Expansion of signal transduction pathways in fungi by whole-genome duplication.</title>
        <authorList>
            <consortium name="DOE Joint Genome Institute"/>
            <person name="Corrochano L.M."/>
            <person name="Kuo A."/>
            <person name="Marcet-Houben M."/>
            <person name="Polaino S."/>
            <person name="Salamov A."/>
            <person name="Villalobos J.M."/>
            <person name="Alvarez M.I."/>
            <person name="Avalos J."/>
            <person name="Benito E.P."/>
            <person name="Benoit I."/>
            <person name="Burger G."/>
            <person name="Camino L.P."/>
            <person name="Canovas D."/>
            <person name="Cerda-Olmedo E."/>
            <person name="Cheng J.-F."/>
            <person name="Dominguez A."/>
            <person name="Elias M."/>
            <person name="Eslava A.P."/>
            <person name="Glaser F."/>
            <person name="Grimwood J."/>
            <person name="Gutierrez G."/>
            <person name="Heitman J."/>
            <person name="Henrissat B."/>
            <person name="Iturriaga E.A."/>
            <person name="Lang B.F."/>
            <person name="Lavin J.L."/>
            <person name="Lee S."/>
            <person name="Li W."/>
            <person name="Lindquist E."/>
            <person name="Lopez-Garcia S."/>
            <person name="Luque E.M."/>
            <person name="Marcos A.T."/>
            <person name="Martin J."/>
            <person name="Mccluskey K."/>
            <person name="Medina H.R."/>
            <person name="Miralles-Duran A."/>
            <person name="Miyazaki A."/>
            <person name="Munoz-Torres E."/>
            <person name="Oguiza J.A."/>
            <person name="Ohm R."/>
            <person name="Olmedo M."/>
            <person name="Orejas M."/>
            <person name="Ortiz-Castellanos L."/>
            <person name="Pisabarro A.G."/>
            <person name="Rodriguez-Romero J."/>
            <person name="Ruiz-Herrera J."/>
            <person name="Ruiz-Vazquez R."/>
            <person name="Sanz C."/>
            <person name="Schackwitz W."/>
            <person name="Schmutz J."/>
            <person name="Shahriari M."/>
            <person name="Shelest E."/>
            <person name="Silva-Franco F."/>
            <person name="Soanes D."/>
            <person name="Syed K."/>
            <person name="Tagua V.G."/>
            <person name="Talbot N.J."/>
            <person name="Thon M."/>
            <person name="De Vries R.P."/>
            <person name="Wiebenga A."/>
            <person name="Yadav J.S."/>
            <person name="Braun E.L."/>
            <person name="Baker S."/>
            <person name="Garre V."/>
            <person name="Horwitz B."/>
            <person name="Torres-Martinez S."/>
            <person name="Idnurm A."/>
            <person name="Herrera-Estrella A."/>
            <person name="Gabaldon T."/>
            <person name="Grigoriev I.V."/>
        </authorList>
    </citation>
    <scope>NUCLEOTIDE SEQUENCE [LARGE SCALE GENOMIC DNA]</scope>
    <source>
        <strain evidence="6 7">CBS 277.49</strain>
    </source>
</reference>
<feature type="region of interest" description="Disordered" evidence="4">
    <location>
        <begin position="302"/>
        <end position="357"/>
    </location>
</feature>
<dbReference type="InterPro" id="IPR007461">
    <property type="entry name" value="Ysc84_actin-binding"/>
</dbReference>
<gene>
    <name evidence="6" type="ORF">MUCCIDRAFT_158346</name>
</gene>
<sequence>MGITINSPLPSSLASLSCSHASVNLAECRKAARILNSFTDNGKGVDFIIPPHILSDAKGLAIFTVLKAGFLFSGRAGSGLVIARLPDGNWSAPSAIMTGGMGFGGQVGAELTDFIMVLNTTSAVKTFMHHGSITLGGNISVAAGPIGRNAEASGTASIKNVSAVYSYSKTRGLFAGVSLEGSVIIERFDANKKLYGGKVKTRDLLNGTIPPPPAADLLYRALELKSGHRGGGSFGHMDNFGGSYRSDGRYSSSDRNYDGNSDPYNRYDDTPSSRRSDNTSYDTMDSPNRALSFSRAAVHNLAKSGGGGSSGGLSPNIRSNATGNRARGSSISSWKNDNNHDYDPPRQIAAAPSPNLTSYDSGNSRAMVLTNNNEDSRARALFNFAGEQDGDLVFHKGDIITIVKKSDTQNDWWTGRIGSRQGIFPANFVEPL</sequence>
<evidence type="ECO:0000259" key="5">
    <source>
        <dbReference type="PROSITE" id="PS50002"/>
    </source>
</evidence>
<dbReference type="AlphaFoldDB" id="A0A168PRN3"/>
<feature type="region of interest" description="Disordered" evidence="4">
    <location>
        <begin position="244"/>
        <end position="287"/>
    </location>
</feature>
<dbReference type="GO" id="GO:0030479">
    <property type="term" value="C:actin cortical patch"/>
    <property type="evidence" value="ECO:0007669"/>
    <property type="project" value="TreeGrafter"/>
</dbReference>
<dbReference type="Gene3D" id="2.30.30.40">
    <property type="entry name" value="SH3 Domains"/>
    <property type="match status" value="1"/>
</dbReference>
<feature type="domain" description="SH3" evidence="5">
    <location>
        <begin position="373"/>
        <end position="432"/>
    </location>
</feature>
<dbReference type="STRING" id="747725.A0A168PRN3"/>
<evidence type="ECO:0000256" key="2">
    <source>
        <dbReference type="ARBA" id="ARBA00022443"/>
    </source>
</evidence>
<dbReference type="EMBL" id="AMYB01000001">
    <property type="protein sequence ID" value="OAD08114.1"/>
    <property type="molecule type" value="Genomic_DNA"/>
</dbReference>
<evidence type="ECO:0000313" key="6">
    <source>
        <dbReference type="EMBL" id="OAD08114.1"/>
    </source>
</evidence>
<dbReference type="GO" id="GO:0051666">
    <property type="term" value="P:actin cortical patch localization"/>
    <property type="evidence" value="ECO:0007669"/>
    <property type="project" value="TreeGrafter"/>
</dbReference>
<dbReference type="GO" id="GO:0051015">
    <property type="term" value="F:actin filament binding"/>
    <property type="evidence" value="ECO:0007669"/>
    <property type="project" value="TreeGrafter"/>
</dbReference>
<evidence type="ECO:0000256" key="4">
    <source>
        <dbReference type="SAM" id="MobiDB-lite"/>
    </source>
</evidence>
<dbReference type="FunFam" id="2.30.30.40:FF:000100">
    <property type="entry name" value="SH3 domain-containing YSC84-like protein 1"/>
    <property type="match status" value="1"/>
</dbReference>
<comment type="caution">
    <text evidence="6">The sequence shown here is derived from an EMBL/GenBank/DDBJ whole genome shotgun (WGS) entry which is preliminary data.</text>
</comment>
<dbReference type="SUPFAM" id="SSF50044">
    <property type="entry name" value="SH3-domain"/>
    <property type="match status" value="1"/>
</dbReference>
<dbReference type="CDD" id="cd11842">
    <property type="entry name" value="SH3_Ysc84p_like"/>
    <property type="match status" value="1"/>
</dbReference>
<organism evidence="6 7">
    <name type="scientific">Mucor lusitanicus CBS 277.49</name>
    <dbReference type="NCBI Taxonomy" id="747725"/>
    <lineage>
        <taxon>Eukaryota</taxon>
        <taxon>Fungi</taxon>
        <taxon>Fungi incertae sedis</taxon>
        <taxon>Mucoromycota</taxon>
        <taxon>Mucoromycotina</taxon>
        <taxon>Mucoromycetes</taxon>
        <taxon>Mucorales</taxon>
        <taxon>Mucorineae</taxon>
        <taxon>Mucoraceae</taxon>
        <taxon>Mucor</taxon>
    </lineage>
</organism>
<dbReference type="PANTHER" id="PTHR15629:SF2">
    <property type="entry name" value="SH3 DOMAIN-CONTAINING YSC84-LIKE PROTEIN 1"/>
    <property type="match status" value="1"/>
</dbReference>
<evidence type="ECO:0000256" key="1">
    <source>
        <dbReference type="ARBA" id="ARBA00007761"/>
    </source>
</evidence>
<dbReference type="PANTHER" id="PTHR15629">
    <property type="entry name" value="SH3YL1 PROTEIN"/>
    <property type="match status" value="1"/>
</dbReference>
<dbReference type="InterPro" id="IPR001452">
    <property type="entry name" value="SH3_domain"/>
</dbReference>
<feature type="compositionally biased region" description="Basic and acidic residues" evidence="4">
    <location>
        <begin position="265"/>
        <end position="277"/>
    </location>
</feature>
<name>A0A168PRN3_MUCCL</name>
<proteinExistence type="inferred from homology"/>
<dbReference type="OrthoDB" id="443981at2759"/>
<dbReference type="PROSITE" id="PS50002">
    <property type="entry name" value="SH3"/>
    <property type="match status" value="1"/>
</dbReference>
<dbReference type="Pfam" id="PF04366">
    <property type="entry name" value="Ysc84"/>
    <property type="match status" value="1"/>
</dbReference>
<dbReference type="GO" id="GO:0035091">
    <property type="term" value="F:phosphatidylinositol binding"/>
    <property type="evidence" value="ECO:0007669"/>
    <property type="project" value="TreeGrafter"/>
</dbReference>
<feature type="compositionally biased region" description="Low complexity" evidence="4">
    <location>
        <begin position="244"/>
        <end position="254"/>
    </location>
</feature>
<feature type="compositionally biased region" description="Polar residues" evidence="4">
    <location>
        <begin position="316"/>
        <end position="336"/>
    </location>
</feature>
<evidence type="ECO:0000256" key="3">
    <source>
        <dbReference type="PROSITE-ProRule" id="PRU00192"/>
    </source>
</evidence>
<keyword evidence="2 3" id="KW-0728">SH3 domain</keyword>
<feature type="compositionally biased region" description="Polar residues" evidence="4">
    <location>
        <begin position="278"/>
        <end position="287"/>
    </location>
</feature>
<dbReference type="PRINTS" id="PR00452">
    <property type="entry name" value="SH3DOMAIN"/>
</dbReference>
<dbReference type="SMART" id="SM00326">
    <property type="entry name" value="SH3"/>
    <property type="match status" value="1"/>
</dbReference>
<dbReference type="InterPro" id="IPR033643">
    <property type="entry name" value="SYLF_SH3YL1-like"/>
</dbReference>
<protein>
    <recommendedName>
        <fullName evidence="5">SH3 domain-containing protein</fullName>
    </recommendedName>
</protein>
<dbReference type="VEuPathDB" id="FungiDB:MUCCIDRAFT_158346"/>
<dbReference type="Proteomes" id="UP000077051">
    <property type="component" value="Unassembled WGS sequence"/>
</dbReference>
<dbReference type="InterPro" id="IPR051702">
    <property type="entry name" value="SH3_domain_YSC84-like"/>
</dbReference>
<dbReference type="CDD" id="cd11525">
    <property type="entry name" value="SYLF_SH3YL1_like"/>
    <property type="match status" value="1"/>
</dbReference>
<dbReference type="GO" id="GO:0051017">
    <property type="term" value="P:actin filament bundle assembly"/>
    <property type="evidence" value="ECO:0007669"/>
    <property type="project" value="TreeGrafter"/>
</dbReference>
<accession>A0A168PRN3</accession>
<dbReference type="InterPro" id="IPR036028">
    <property type="entry name" value="SH3-like_dom_sf"/>
</dbReference>
<comment type="similarity">
    <text evidence="1">Belongs to the SH3YL1 family.</text>
</comment>
<keyword evidence="7" id="KW-1185">Reference proteome</keyword>
<dbReference type="Pfam" id="PF00018">
    <property type="entry name" value="SH3_1"/>
    <property type="match status" value="1"/>
</dbReference>
<evidence type="ECO:0000313" key="7">
    <source>
        <dbReference type="Proteomes" id="UP000077051"/>
    </source>
</evidence>